<name>A0A1G9C965_9STAP</name>
<feature type="transmembrane region" description="Helical" evidence="1">
    <location>
        <begin position="73"/>
        <end position="94"/>
    </location>
</feature>
<keyword evidence="1" id="KW-1133">Transmembrane helix</keyword>
<feature type="transmembrane region" description="Helical" evidence="1">
    <location>
        <begin position="141"/>
        <end position="165"/>
    </location>
</feature>
<dbReference type="AlphaFoldDB" id="A0A1G9C965"/>
<dbReference type="OrthoDB" id="2966612at2"/>
<evidence type="ECO:0000313" key="3">
    <source>
        <dbReference type="Proteomes" id="UP000242700"/>
    </source>
</evidence>
<organism evidence="2 3">
    <name type="scientific">Jeotgalicoccus aerolatus</name>
    <dbReference type="NCBI Taxonomy" id="709510"/>
    <lineage>
        <taxon>Bacteria</taxon>
        <taxon>Bacillati</taxon>
        <taxon>Bacillota</taxon>
        <taxon>Bacilli</taxon>
        <taxon>Bacillales</taxon>
        <taxon>Staphylococcaceae</taxon>
        <taxon>Jeotgalicoccus</taxon>
    </lineage>
</organism>
<dbReference type="STRING" id="586411.SAMN05216187_10956"/>
<protein>
    <submittedName>
        <fullName evidence="2">Uncharacterized membrane protein SpoIIM, required for sporulation</fullName>
    </submittedName>
</protein>
<keyword evidence="1" id="KW-0812">Transmembrane</keyword>
<dbReference type="PANTHER" id="PTHR35337">
    <property type="entry name" value="SLR1478 PROTEIN"/>
    <property type="match status" value="1"/>
</dbReference>
<dbReference type="InterPro" id="IPR002798">
    <property type="entry name" value="SpoIIM-like"/>
</dbReference>
<evidence type="ECO:0000313" key="2">
    <source>
        <dbReference type="EMBL" id="SDK48193.1"/>
    </source>
</evidence>
<gene>
    <name evidence="2" type="ORF">SAMN05216187_10956</name>
</gene>
<dbReference type="EMBL" id="FNFI01000009">
    <property type="protein sequence ID" value="SDK48193.1"/>
    <property type="molecule type" value="Genomic_DNA"/>
</dbReference>
<dbReference type="RefSeq" id="WP_092598700.1">
    <property type="nucleotide sequence ID" value="NZ_FNFI01000009.1"/>
</dbReference>
<keyword evidence="1" id="KW-0472">Membrane</keyword>
<dbReference type="Pfam" id="PF01944">
    <property type="entry name" value="SpoIIM"/>
    <property type="match status" value="1"/>
</dbReference>
<feature type="transmembrane region" description="Helical" evidence="1">
    <location>
        <begin position="186"/>
        <end position="208"/>
    </location>
</feature>
<evidence type="ECO:0000256" key="1">
    <source>
        <dbReference type="SAM" id="Phobius"/>
    </source>
</evidence>
<proteinExistence type="predicted"/>
<feature type="transmembrane region" description="Helical" evidence="1">
    <location>
        <begin position="32"/>
        <end position="53"/>
    </location>
</feature>
<reference evidence="3" key="1">
    <citation type="submission" date="2016-10" db="EMBL/GenBank/DDBJ databases">
        <authorList>
            <person name="Varghese N."/>
            <person name="Submissions S."/>
        </authorList>
    </citation>
    <scope>NUCLEOTIDE SEQUENCE [LARGE SCALE GENOMIC DNA]</scope>
    <source>
        <strain evidence="3">CGMCC 1.8911</strain>
    </source>
</reference>
<feature type="transmembrane region" description="Helical" evidence="1">
    <location>
        <begin position="101"/>
        <end position="121"/>
    </location>
</feature>
<dbReference type="PANTHER" id="PTHR35337:SF1">
    <property type="entry name" value="SLR1478 PROTEIN"/>
    <property type="match status" value="1"/>
</dbReference>
<sequence>MNKANVDNIKKTIIKAWKNAWFHLKKSFWKYWLFYFIIFIIAYLITVLINPNIKELILGLDENFKDDVSREGYWGSTIFLFKNNWLVCLQILILSFIPIRYVYTLPLISTSAMIGVTLYLVQQVNLNVLYTFGLGFLPHAILELTTFILAACYGSSINKVIIGRLTNLFRKIKKITPSFRRHLKEAFIAFILVITPCIFIAAFIEGFISKFLLFSIELV</sequence>
<accession>A0A1G9C965</accession>
<dbReference type="Proteomes" id="UP000242700">
    <property type="component" value="Unassembled WGS sequence"/>
</dbReference>